<keyword evidence="1" id="KW-0812">Transmembrane</keyword>
<reference evidence="2 3" key="1">
    <citation type="submission" date="2018-10" db="EMBL/GenBank/DDBJ databases">
        <title>Sequencing the genomes of 1000 actinobacteria strains.</title>
        <authorList>
            <person name="Klenk H.-P."/>
        </authorList>
    </citation>
    <scope>NUCLEOTIDE SEQUENCE [LARGE SCALE GENOMIC DNA]</scope>
    <source>
        <strain evidence="2 3">DSM 43911</strain>
    </source>
</reference>
<accession>A0A495XCY4</accession>
<dbReference type="AlphaFoldDB" id="A0A495XCY4"/>
<feature type="transmembrane region" description="Helical" evidence="1">
    <location>
        <begin position="26"/>
        <end position="43"/>
    </location>
</feature>
<evidence type="ECO:0000313" key="3">
    <source>
        <dbReference type="Proteomes" id="UP000272729"/>
    </source>
</evidence>
<keyword evidence="3" id="KW-1185">Reference proteome</keyword>
<gene>
    <name evidence="2" type="ORF">DFJ66_5159</name>
</gene>
<dbReference type="EMBL" id="RBXR01000001">
    <property type="protein sequence ID" value="RKT71862.1"/>
    <property type="molecule type" value="Genomic_DNA"/>
</dbReference>
<keyword evidence="1" id="KW-0472">Membrane</keyword>
<protein>
    <submittedName>
        <fullName evidence="2">Uncharacterized protein</fullName>
    </submittedName>
</protein>
<evidence type="ECO:0000313" key="2">
    <source>
        <dbReference type="EMBL" id="RKT71862.1"/>
    </source>
</evidence>
<name>A0A495XCY4_9PSEU</name>
<organism evidence="2 3">
    <name type="scientific">Saccharothrix variisporea</name>
    <dbReference type="NCBI Taxonomy" id="543527"/>
    <lineage>
        <taxon>Bacteria</taxon>
        <taxon>Bacillati</taxon>
        <taxon>Actinomycetota</taxon>
        <taxon>Actinomycetes</taxon>
        <taxon>Pseudonocardiales</taxon>
        <taxon>Pseudonocardiaceae</taxon>
        <taxon>Saccharothrix</taxon>
    </lineage>
</organism>
<keyword evidence="1" id="KW-1133">Transmembrane helix</keyword>
<sequence length="55" mass="5554">MTSVALGFACCVPGYCAFRGATTLLLSYFGSLGSMAVASLVAASQDSWTDVVDAA</sequence>
<evidence type="ECO:0000256" key="1">
    <source>
        <dbReference type="SAM" id="Phobius"/>
    </source>
</evidence>
<proteinExistence type="predicted"/>
<comment type="caution">
    <text evidence="2">The sequence shown here is derived from an EMBL/GenBank/DDBJ whole genome shotgun (WGS) entry which is preliminary data.</text>
</comment>
<dbReference type="Proteomes" id="UP000272729">
    <property type="component" value="Unassembled WGS sequence"/>
</dbReference>